<reference evidence="1" key="1">
    <citation type="submission" date="2022-04" db="EMBL/GenBank/DDBJ databases">
        <title>Genome of the entomopathogenic fungus Entomophthora muscae.</title>
        <authorList>
            <person name="Elya C."/>
            <person name="Lovett B.R."/>
            <person name="Lee E."/>
            <person name="Macias A.M."/>
            <person name="Hajek A.E."/>
            <person name="De Bivort B.L."/>
            <person name="Kasson M.T."/>
            <person name="De Fine Licht H.H."/>
            <person name="Stajich J.E."/>
        </authorList>
    </citation>
    <scope>NUCLEOTIDE SEQUENCE</scope>
    <source>
        <strain evidence="1">Berkeley</strain>
    </source>
</reference>
<dbReference type="EMBL" id="QTSX02005003">
    <property type="protein sequence ID" value="KAJ9062490.1"/>
    <property type="molecule type" value="Genomic_DNA"/>
</dbReference>
<evidence type="ECO:0000313" key="1">
    <source>
        <dbReference type="EMBL" id="KAJ9062490.1"/>
    </source>
</evidence>
<name>A0ACC2SJI7_9FUNG</name>
<comment type="caution">
    <text evidence="1">The sequence shown here is derived from an EMBL/GenBank/DDBJ whole genome shotgun (WGS) entry which is preliminary data.</text>
</comment>
<accession>A0ACC2SJI7</accession>
<gene>
    <name evidence="1" type="ORF">DSO57_1010061</name>
</gene>
<dbReference type="Proteomes" id="UP001165960">
    <property type="component" value="Unassembled WGS sequence"/>
</dbReference>
<proteinExistence type="predicted"/>
<sequence>MFIFSPALIADIGLAFIKLYIATIVVLINFIAKEINAVSKGGYLGRSDSGRLQLIRGQQCGMDSPNQGIGGLMGMAFVCLARNFPGASRGWIHHLFSITRATIAHAIIHNGGLALQYRK</sequence>
<keyword evidence="2" id="KW-1185">Reference proteome</keyword>
<evidence type="ECO:0000313" key="2">
    <source>
        <dbReference type="Proteomes" id="UP001165960"/>
    </source>
</evidence>
<organism evidence="1 2">
    <name type="scientific">Entomophthora muscae</name>
    <dbReference type="NCBI Taxonomy" id="34485"/>
    <lineage>
        <taxon>Eukaryota</taxon>
        <taxon>Fungi</taxon>
        <taxon>Fungi incertae sedis</taxon>
        <taxon>Zoopagomycota</taxon>
        <taxon>Entomophthoromycotina</taxon>
        <taxon>Entomophthoromycetes</taxon>
        <taxon>Entomophthorales</taxon>
        <taxon>Entomophthoraceae</taxon>
        <taxon>Entomophthora</taxon>
    </lineage>
</organism>
<protein>
    <submittedName>
        <fullName evidence="1">Uncharacterized protein</fullName>
    </submittedName>
</protein>